<accession>A0ABV2BXS9</accession>
<dbReference type="SFLD" id="SFLDS00019">
    <property type="entry name" value="Glutathione_Transferase_(cytos"/>
    <property type="match status" value="1"/>
</dbReference>
<dbReference type="CDD" id="cd03193">
    <property type="entry name" value="GST_C_Metaxin"/>
    <property type="match status" value="1"/>
</dbReference>
<dbReference type="Gene3D" id="1.20.1050.10">
    <property type="match status" value="1"/>
</dbReference>
<evidence type="ECO:0000259" key="2">
    <source>
        <dbReference type="Pfam" id="PF17172"/>
    </source>
</evidence>
<sequence>MLTLYTFGSYLGMPDPSPFVLKVDAYLRLANIEFAVKPALTNSRRAPKGKLPFIKDNNKTVADSQFILEYLESYYDVQLDAHLTDEQKATAYLITKSLDENLYFILVYSRWYCEKTWPQVKQAFFGKFPFPIKQILPNVARKGVLKTLHNQGISRHSRNEIEHITARSFQALADLIGEKPFIFGDKPCSLDATVYAFLAEFILAELDNSFNSLAKQHQGLVKYCQRFQQTYYRD</sequence>
<dbReference type="RefSeq" id="WP_353897323.1">
    <property type="nucleotide sequence ID" value="NZ_JBEVCJ010000026.1"/>
</dbReference>
<proteinExistence type="predicted"/>
<dbReference type="InterPro" id="IPR033468">
    <property type="entry name" value="Metaxin_GST"/>
</dbReference>
<evidence type="ECO:0000313" key="3">
    <source>
        <dbReference type="EMBL" id="MET1256740.1"/>
    </source>
</evidence>
<comment type="caution">
    <text evidence="3">The sequence shown here is derived from an EMBL/GenBank/DDBJ whole genome shotgun (WGS) entry which is preliminary data.</text>
</comment>
<dbReference type="Gene3D" id="3.40.30.10">
    <property type="entry name" value="Glutaredoxin"/>
    <property type="match status" value="1"/>
</dbReference>
<dbReference type="Proteomes" id="UP001548189">
    <property type="component" value="Unassembled WGS sequence"/>
</dbReference>
<evidence type="ECO:0000259" key="1">
    <source>
        <dbReference type="Pfam" id="PF17171"/>
    </source>
</evidence>
<dbReference type="SUPFAM" id="SSF47616">
    <property type="entry name" value="GST C-terminal domain-like"/>
    <property type="match status" value="1"/>
</dbReference>
<dbReference type="InterPro" id="IPR036249">
    <property type="entry name" value="Thioredoxin-like_sf"/>
</dbReference>
<dbReference type="Pfam" id="PF17171">
    <property type="entry name" value="GST_C_6"/>
    <property type="match status" value="1"/>
</dbReference>
<dbReference type="PANTHER" id="PTHR12289">
    <property type="entry name" value="METAXIN RELATED"/>
    <property type="match status" value="1"/>
</dbReference>
<evidence type="ECO:0000313" key="4">
    <source>
        <dbReference type="Proteomes" id="UP001548189"/>
    </source>
</evidence>
<dbReference type="Pfam" id="PF17172">
    <property type="entry name" value="GST_N_4"/>
    <property type="match status" value="1"/>
</dbReference>
<dbReference type="InterPro" id="IPR050931">
    <property type="entry name" value="Mito_Protein_Transport_Metaxin"/>
</dbReference>
<reference evidence="3 4" key="1">
    <citation type="submission" date="2024-06" db="EMBL/GenBank/DDBJ databases">
        <authorList>
            <person name="Li F."/>
        </authorList>
    </citation>
    <scope>NUCLEOTIDE SEQUENCE [LARGE SCALE GENOMIC DNA]</scope>
    <source>
        <strain evidence="3 4">GXAS 311</strain>
    </source>
</reference>
<dbReference type="EMBL" id="JBEVCJ010000026">
    <property type="protein sequence ID" value="MET1256740.1"/>
    <property type="molecule type" value="Genomic_DNA"/>
</dbReference>
<name>A0ABV2BXS9_9GAMM</name>
<dbReference type="InterPro" id="IPR040079">
    <property type="entry name" value="Glutathione_S-Trfase"/>
</dbReference>
<dbReference type="SFLD" id="SFLDG01180">
    <property type="entry name" value="SUF1"/>
    <property type="match status" value="1"/>
</dbReference>
<feature type="domain" description="Metaxin glutathione S-transferase" evidence="1">
    <location>
        <begin position="167"/>
        <end position="226"/>
    </location>
</feature>
<dbReference type="PANTHER" id="PTHR12289:SF41">
    <property type="entry name" value="FAILED AXON CONNECTIONS-RELATED"/>
    <property type="match status" value="1"/>
</dbReference>
<organism evidence="3 4">
    <name type="scientific">Aliikangiella maris</name>
    <dbReference type="NCBI Taxonomy" id="3162458"/>
    <lineage>
        <taxon>Bacteria</taxon>
        <taxon>Pseudomonadati</taxon>
        <taxon>Pseudomonadota</taxon>
        <taxon>Gammaproteobacteria</taxon>
        <taxon>Oceanospirillales</taxon>
        <taxon>Pleioneaceae</taxon>
        <taxon>Aliikangiella</taxon>
    </lineage>
</organism>
<dbReference type="SFLD" id="SFLDG01200">
    <property type="entry name" value="SUF1.1"/>
    <property type="match status" value="1"/>
</dbReference>
<dbReference type="InterPro" id="IPR012336">
    <property type="entry name" value="Thioredoxin-like_fold"/>
</dbReference>
<dbReference type="SUPFAM" id="SSF52833">
    <property type="entry name" value="Thioredoxin-like"/>
    <property type="match status" value="1"/>
</dbReference>
<keyword evidence="4" id="KW-1185">Reference proteome</keyword>
<protein>
    <submittedName>
        <fullName evidence="3">Glutathione S-transferase family protein</fullName>
    </submittedName>
</protein>
<dbReference type="InterPro" id="IPR026928">
    <property type="entry name" value="FAX/IsoI-like"/>
</dbReference>
<dbReference type="InterPro" id="IPR036282">
    <property type="entry name" value="Glutathione-S-Trfase_C_sf"/>
</dbReference>
<gene>
    <name evidence="3" type="ORF">ABVT43_16480</name>
</gene>
<feature type="domain" description="Thioredoxin-like fold" evidence="2">
    <location>
        <begin position="18"/>
        <end position="114"/>
    </location>
</feature>